<evidence type="ECO:0000313" key="2">
    <source>
        <dbReference type="Proteomes" id="UP000887116"/>
    </source>
</evidence>
<gene>
    <name evidence="1" type="ORF">TNCT_534091</name>
</gene>
<organism evidence="1 2">
    <name type="scientific">Trichonephila clavata</name>
    <name type="common">Joro spider</name>
    <name type="synonym">Nephila clavata</name>
    <dbReference type="NCBI Taxonomy" id="2740835"/>
    <lineage>
        <taxon>Eukaryota</taxon>
        <taxon>Metazoa</taxon>
        <taxon>Ecdysozoa</taxon>
        <taxon>Arthropoda</taxon>
        <taxon>Chelicerata</taxon>
        <taxon>Arachnida</taxon>
        <taxon>Araneae</taxon>
        <taxon>Araneomorphae</taxon>
        <taxon>Entelegynae</taxon>
        <taxon>Araneoidea</taxon>
        <taxon>Nephilidae</taxon>
        <taxon>Trichonephila</taxon>
    </lineage>
</organism>
<proteinExistence type="predicted"/>
<dbReference type="EMBL" id="BMAO01028436">
    <property type="protein sequence ID" value="GFR24634.1"/>
    <property type="molecule type" value="Genomic_DNA"/>
</dbReference>
<comment type="caution">
    <text evidence="1">The sequence shown here is derived from an EMBL/GenBank/DDBJ whole genome shotgun (WGS) entry which is preliminary data.</text>
</comment>
<reference evidence="1" key="1">
    <citation type="submission" date="2020-07" db="EMBL/GenBank/DDBJ databases">
        <title>Multicomponent nature underlies the extraordinary mechanical properties of spider dragline silk.</title>
        <authorList>
            <person name="Kono N."/>
            <person name="Nakamura H."/>
            <person name="Mori M."/>
            <person name="Yoshida Y."/>
            <person name="Ohtoshi R."/>
            <person name="Malay A.D."/>
            <person name="Moran D.A.P."/>
            <person name="Tomita M."/>
            <person name="Numata K."/>
            <person name="Arakawa K."/>
        </authorList>
    </citation>
    <scope>NUCLEOTIDE SEQUENCE</scope>
</reference>
<evidence type="ECO:0000313" key="1">
    <source>
        <dbReference type="EMBL" id="GFR24634.1"/>
    </source>
</evidence>
<dbReference type="AlphaFoldDB" id="A0A8X6ILT9"/>
<name>A0A8X6ILT9_TRICU</name>
<accession>A0A8X6ILT9</accession>
<dbReference type="Proteomes" id="UP000887116">
    <property type="component" value="Unassembled WGS sequence"/>
</dbReference>
<protein>
    <submittedName>
        <fullName evidence="1">Uncharacterized protein</fullName>
    </submittedName>
</protein>
<keyword evidence="2" id="KW-1185">Reference proteome</keyword>
<sequence length="165" mass="18301">MFQPTMFPQLMFQNQQPQTMLPSLYAFNSYNPSYYPYQYYLAGFFNFPPGNFAQPGTFNFTQPGSPPSGQIQNIIEYFKSSSPATKAPSLSHLQSATQAPSLNHLQLASPASSPIHLPTQAPSLIHLSTQAPSLNHLQLASPASSRLSQPITPWTNFEDCQFDDL</sequence>